<reference evidence="12 13" key="1">
    <citation type="submission" date="2017-03" db="EMBL/GenBank/DDBJ databases">
        <title>wgs assembly of Dolosigranulum pigrum KPL CDC strains.</title>
        <authorList>
            <person name="Brugger S.D."/>
            <person name="Pettigrew M."/>
            <person name="Kong Y."/>
            <person name="Lemon K.P."/>
        </authorList>
    </citation>
    <scope>NUCLEOTIDE SEQUENCE [LARGE SCALE GENOMIC DNA]</scope>
    <source>
        <strain evidence="12 13">KPL1931_CDC4294-98</strain>
    </source>
</reference>
<reference evidence="11 14" key="2">
    <citation type="submission" date="2019-07" db="EMBL/GenBank/DDBJ databases">
        <title>Genome assembly of a nasal isolate of Dolosigranulum pigrum from a chronic sinusitis patient.</title>
        <authorList>
            <person name="Baig S."/>
            <person name="Overballe-Petersen S."/>
            <person name="Kaspar U."/>
            <person name="Rendboe A."/>
            <person name="de Man T."/>
            <person name="Liu C."/>
            <person name="Price L.B."/>
            <person name="Stegger M."/>
            <person name="Becker K."/>
            <person name="Skytt Andersen P."/>
        </authorList>
    </citation>
    <scope>NUCLEOTIDE SEQUENCE [LARGE SCALE GENOMIC DNA]</scope>
    <source>
        <strain evidence="11 14">83VPs-KB5</strain>
    </source>
</reference>
<evidence type="ECO:0000259" key="10">
    <source>
        <dbReference type="PROSITE" id="PS50110"/>
    </source>
</evidence>
<evidence type="ECO:0000256" key="3">
    <source>
        <dbReference type="ARBA" id="ARBA00022553"/>
    </source>
</evidence>
<dbReference type="CDD" id="cd17536">
    <property type="entry name" value="REC_YesN-like"/>
    <property type="match status" value="1"/>
</dbReference>
<dbReference type="PANTHER" id="PTHR42713">
    <property type="entry name" value="HISTIDINE KINASE-RELATED"/>
    <property type="match status" value="1"/>
</dbReference>
<dbReference type="PANTHER" id="PTHR42713:SF3">
    <property type="entry name" value="TRANSCRIPTIONAL REGULATORY PROTEIN HPTR"/>
    <property type="match status" value="1"/>
</dbReference>
<dbReference type="KEGG" id="dpm:FNV33_06610"/>
<dbReference type="InterPro" id="IPR018062">
    <property type="entry name" value="HTH_AraC-typ_CS"/>
</dbReference>
<feature type="domain" description="HTH araC/xylS-type" evidence="9">
    <location>
        <begin position="150"/>
        <end position="249"/>
    </location>
</feature>
<evidence type="ECO:0000256" key="1">
    <source>
        <dbReference type="ARBA" id="ARBA00004496"/>
    </source>
</evidence>
<evidence type="ECO:0000256" key="8">
    <source>
        <dbReference type="PROSITE-ProRule" id="PRU00169"/>
    </source>
</evidence>
<organism evidence="12 13">
    <name type="scientific">Dolosigranulum pigrum</name>
    <dbReference type="NCBI Taxonomy" id="29394"/>
    <lineage>
        <taxon>Bacteria</taxon>
        <taxon>Bacillati</taxon>
        <taxon>Bacillota</taxon>
        <taxon>Bacilli</taxon>
        <taxon>Lactobacillales</taxon>
        <taxon>Carnobacteriaceae</taxon>
        <taxon>Dolosigranulum</taxon>
    </lineage>
</organism>
<dbReference type="InterPro" id="IPR001789">
    <property type="entry name" value="Sig_transdc_resp-reg_receiver"/>
</dbReference>
<dbReference type="SUPFAM" id="SSF46689">
    <property type="entry name" value="Homeodomain-like"/>
    <property type="match status" value="2"/>
</dbReference>
<dbReference type="RefSeq" id="WP_111950232.1">
    <property type="nucleotide sequence ID" value="NZ_CALFGV010000012.1"/>
</dbReference>
<dbReference type="GO" id="GO:0003700">
    <property type="term" value="F:DNA-binding transcription factor activity"/>
    <property type="evidence" value="ECO:0007669"/>
    <property type="project" value="InterPro"/>
</dbReference>
<dbReference type="InterPro" id="IPR051552">
    <property type="entry name" value="HptR"/>
</dbReference>
<dbReference type="GO" id="GO:0043565">
    <property type="term" value="F:sequence-specific DNA binding"/>
    <property type="evidence" value="ECO:0007669"/>
    <property type="project" value="InterPro"/>
</dbReference>
<dbReference type="SMART" id="SM00448">
    <property type="entry name" value="REC"/>
    <property type="match status" value="1"/>
</dbReference>
<dbReference type="InterPro" id="IPR020449">
    <property type="entry name" value="Tscrpt_reg_AraC-type_HTH"/>
</dbReference>
<evidence type="ECO:0000313" key="13">
    <source>
        <dbReference type="Proteomes" id="UP000249099"/>
    </source>
</evidence>
<dbReference type="Proteomes" id="UP000315953">
    <property type="component" value="Chromosome"/>
</dbReference>
<evidence type="ECO:0000313" key="11">
    <source>
        <dbReference type="EMBL" id="QDO91738.1"/>
    </source>
</evidence>
<dbReference type="InterPro" id="IPR011006">
    <property type="entry name" value="CheY-like_superfamily"/>
</dbReference>
<dbReference type="EMBL" id="NAQV01000015">
    <property type="protein sequence ID" value="RAN63421.1"/>
    <property type="molecule type" value="Genomic_DNA"/>
</dbReference>
<keyword evidence="2" id="KW-0963">Cytoplasm</keyword>
<dbReference type="PROSITE" id="PS01124">
    <property type="entry name" value="HTH_ARAC_FAMILY_2"/>
    <property type="match status" value="1"/>
</dbReference>
<dbReference type="SMART" id="SM00342">
    <property type="entry name" value="HTH_ARAC"/>
    <property type="match status" value="1"/>
</dbReference>
<dbReference type="InterPro" id="IPR018060">
    <property type="entry name" value="HTH_AraC"/>
</dbReference>
<evidence type="ECO:0000259" key="9">
    <source>
        <dbReference type="PROSITE" id="PS01124"/>
    </source>
</evidence>
<dbReference type="PROSITE" id="PS00041">
    <property type="entry name" value="HTH_ARAC_FAMILY_1"/>
    <property type="match status" value="1"/>
</dbReference>
<dbReference type="GO" id="GO:0000160">
    <property type="term" value="P:phosphorelay signal transduction system"/>
    <property type="evidence" value="ECO:0007669"/>
    <property type="project" value="UniProtKB-KW"/>
</dbReference>
<dbReference type="Pfam" id="PF12833">
    <property type="entry name" value="HTH_18"/>
    <property type="match status" value="1"/>
</dbReference>
<dbReference type="GO" id="GO:0005737">
    <property type="term" value="C:cytoplasm"/>
    <property type="evidence" value="ECO:0007669"/>
    <property type="project" value="UniProtKB-SubCell"/>
</dbReference>
<dbReference type="PROSITE" id="PS50110">
    <property type="entry name" value="RESPONSE_REGULATORY"/>
    <property type="match status" value="1"/>
</dbReference>
<dbReference type="InterPro" id="IPR009057">
    <property type="entry name" value="Homeodomain-like_sf"/>
</dbReference>
<comment type="subcellular location">
    <subcellularLocation>
        <location evidence="1">Cytoplasm</location>
    </subcellularLocation>
</comment>
<keyword evidence="7" id="KW-0804">Transcription</keyword>
<dbReference type="Gene3D" id="1.10.10.60">
    <property type="entry name" value="Homeodomain-like"/>
    <property type="match status" value="2"/>
</dbReference>
<keyword evidence="3 8" id="KW-0597">Phosphoprotein</keyword>
<evidence type="ECO:0000256" key="5">
    <source>
        <dbReference type="ARBA" id="ARBA00023015"/>
    </source>
</evidence>
<dbReference type="SUPFAM" id="SSF52172">
    <property type="entry name" value="CheY-like"/>
    <property type="match status" value="1"/>
</dbReference>
<dbReference type="EMBL" id="CP041626">
    <property type="protein sequence ID" value="QDO91738.1"/>
    <property type="molecule type" value="Genomic_DNA"/>
</dbReference>
<dbReference type="Gene3D" id="3.40.50.2300">
    <property type="match status" value="1"/>
</dbReference>
<dbReference type="Pfam" id="PF00072">
    <property type="entry name" value="Response_reg"/>
    <property type="match status" value="1"/>
</dbReference>
<keyword evidence="5" id="KW-0805">Transcription regulation</keyword>
<accession>A0A328KNK6</accession>
<proteinExistence type="predicted"/>
<gene>
    <name evidence="12" type="ORF">B8A44_04685</name>
    <name evidence="11" type="ORF">FNV33_06610</name>
</gene>
<evidence type="ECO:0000256" key="4">
    <source>
        <dbReference type="ARBA" id="ARBA00023012"/>
    </source>
</evidence>
<evidence type="ECO:0000256" key="2">
    <source>
        <dbReference type="ARBA" id="ARBA00022490"/>
    </source>
</evidence>
<keyword evidence="4" id="KW-0902">Two-component regulatory system</keyword>
<feature type="domain" description="Response regulatory" evidence="10">
    <location>
        <begin position="3"/>
        <end position="118"/>
    </location>
</feature>
<name>A0A328KNK6_9LACT</name>
<sequence>MYKLLIIEDETIIRKWLRYSVPYTDLGFTVVGEASDGEEGVDKIKKLQPHVVLTDIHMPKKNGFEVFNSVKELCFEKVIISGYDSFENAKKSIQHGVVDFIAKPIDREELISILKHIKGKLDNNCEDSETIIERLLGNDFKIDTYSVITEKIIEWIKGNLTSTFNIHEIANELNYSESYLYKIFKEDTGFTINQFRTNCRIEYAVRIIMYDPNVKLYEVAEEIGFQDVYYFSQVFKKITGISPKEFKTSIVGYTS</sequence>
<evidence type="ECO:0000313" key="12">
    <source>
        <dbReference type="EMBL" id="RAN63421.1"/>
    </source>
</evidence>
<dbReference type="AlphaFoldDB" id="A0A328KNK6"/>
<keyword evidence="6" id="KW-0238">DNA-binding</keyword>
<protein>
    <submittedName>
        <fullName evidence="11">Response regulator</fullName>
    </submittedName>
</protein>
<feature type="modified residue" description="4-aspartylphosphate" evidence="8">
    <location>
        <position position="55"/>
    </location>
</feature>
<evidence type="ECO:0000313" key="14">
    <source>
        <dbReference type="Proteomes" id="UP000315953"/>
    </source>
</evidence>
<dbReference type="PRINTS" id="PR00032">
    <property type="entry name" value="HTHARAC"/>
</dbReference>
<evidence type="ECO:0000256" key="6">
    <source>
        <dbReference type="ARBA" id="ARBA00023125"/>
    </source>
</evidence>
<dbReference type="Proteomes" id="UP000249099">
    <property type="component" value="Unassembled WGS sequence"/>
</dbReference>
<evidence type="ECO:0000256" key="7">
    <source>
        <dbReference type="ARBA" id="ARBA00023163"/>
    </source>
</evidence>